<dbReference type="OrthoDB" id="9781769at2"/>
<evidence type="ECO:0000313" key="1">
    <source>
        <dbReference type="EMBL" id="ALG08671.1"/>
    </source>
</evidence>
<name>A0A0N7F3H8_9PSEU</name>
<dbReference type="SUPFAM" id="SSF56784">
    <property type="entry name" value="HAD-like"/>
    <property type="match status" value="1"/>
</dbReference>
<sequence>MPRRRLILFEVDGVLVKRGELVRHPGAAEGLARLRHETDAVLSVVTADSKQDALKKTDVVGVNRYLDLEVGAYGSETVQTARKRANAAYGCEFTVLAVTVADVARLRQADEVVALSPAQGADHVLASLLDLADIAAGVPS</sequence>
<proteinExistence type="predicted"/>
<accession>A0A0N7F3H8</accession>
<gene>
    <name evidence="1" type="ORF">AOZ06_18665</name>
</gene>
<dbReference type="InterPro" id="IPR023214">
    <property type="entry name" value="HAD_sf"/>
</dbReference>
<evidence type="ECO:0000313" key="2">
    <source>
        <dbReference type="Proteomes" id="UP000063699"/>
    </source>
</evidence>
<dbReference type="InterPro" id="IPR036412">
    <property type="entry name" value="HAD-like_sf"/>
</dbReference>
<dbReference type="KEGG" id="kphy:AOZ06_18665"/>
<reference evidence="1 2" key="1">
    <citation type="submission" date="2015-07" db="EMBL/GenBank/DDBJ databases">
        <title>Genome sequencing of Kibdelosporangium phytohabitans.</title>
        <authorList>
            <person name="Qin S."/>
            <person name="Xing K."/>
        </authorList>
    </citation>
    <scope>NUCLEOTIDE SEQUENCE [LARGE SCALE GENOMIC DNA]</scope>
    <source>
        <strain evidence="1 2">KLBMP1111</strain>
    </source>
</reference>
<dbReference type="AlphaFoldDB" id="A0A0N7F3H8"/>
<dbReference type="RefSeq" id="WP_054290578.1">
    <property type="nucleotide sequence ID" value="NZ_CP012752.1"/>
</dbReference>
<evidence type="ECO:0008006" key="3">
    <source>
        <dbReference type="Google" id="ProtNLM"/>
    </source>
</evidence>
<protein>
    <recommendedName>
        <fullName evidence="3">Haloacid dehalogenase</fullName>
    </recommendedName>
</protein>
<organism evidence="1 2">
    <name type="scientific">Kibdelosporangium phytohabitans</name>
    <dbReference type="NCBI Taxonomy" id="860235"/>
    <lineage>
        <taxon>Bacteria</taxon>
        <taxon>Bacillati</taxon>
        <taxon>Actinomycetota</taxon>
        <taxon>Actinomycetes</taxon>
        <taxon>Pseudonocardiales</taxon>
        <taxon>Pseudonocardiaceae</taxon>
        <taxon>Kibdelosporangium</taxon>
    </lineage>
</organism>
<dbReference type="EMBL" id="CP012752">
    <property type="protein sequence ID" value="ALG08671.1"/>
    <property type="molecule type" value="Genomic_DNA"/>
</dbReference>
<keyword evidence="2" id="KW-1185">Reference proteome</keyword>
<dbReference type="STRING" id="860235.AOZ06_18665"/>
<dbReference type="Proteomes" id="UP000063699">
    <property type="component" value="Chromosome"/>
</dbReference>
<dbReference type="Gene3D" id="3.40.50.1000">
    <property type="entry name" value="HAD superfamily/HAD-like"/>
    <property type="match status" value="1"/>
</dbReference>